<dbReference type="EMBL" id="CR936257">
    <property type="protein sequence ID" value="CAI50449.1"/>
    <property type="molecule type" value="Genomic_DNA"/>
</dbReference>
<protein>
    <submittedName>
        <fullName evidence="1">Uncharacterized protein</fullName>
    </submittedName>
</protein>
<dbReference type="KEGG" id="nph:NP_4716A"/>
<dbReference type="Pfam" id="PF23454">
    <property type="entry name" value="Zn_ribbon_Brz"/>
    <property type="match status" value="1"/>
</dbReference>
<dbReference type="InterPro" id="IPR053463">
    <property type="entry name" value="Brz_Regulator"/>
</dbReference>
<evidence type="ECO:0000313" key="2">
    <source>
        <dbReference type="Proteomes" id="UP000002698"/>
    </source>
</evidence>
<accession>A0A1U7EYX7</accession>
<evidence type="ECO:0000313" key="1">
    <source>
        <dbReference type="EMBL" id="CAI50449.1"/>
    </source>
</evidence>
<name>A0A1U7EYX7_NATPD</name>
<dbReference type="Proteomes" id="UP000002698">
    <property type="component" value="Chromosome"/>
</dbReference>
<proteinExistence type="predicted"/>
<keyword evidence="2" id="KW-1185">Reference proteome</keyword>
<sequence length="67" mass="7319">MGDQVVACPICDTHINFSVVELTADKEIKFVKDTEIEPSDDYDVHEAQCPSGHSFYYAAGDVDPLAA</sequence>
<gene>
    <name evidence="1" type="ordered locus">NP_4716A</name>
</gene>
<reference evidence="1 2" key="1">
    <citation type="journal article" date="2005" name="Genome Res.">
        <title>Living with two extremes: conclusions from the genome sequence of Natronomonas pharaonis.</title>
        <authorList>
            <person name="Falb M."/>
            <person name="Pfeiffer F."/>
            <person name="Palm P."/>
            <person name="Rodewald K."/>
            <person name="Hickmann V."/>
            <person name="Tittor J."/>
            <person name="Oesterhelt D."/>
        </authorList>
    </citation>
    <scope>NUCLEOTIDE SEQUENCE [LARGE SCALE GENOMIC DNA]</scope>
    <source>
        <strain evidence="2">ATCC 35678 / DSM 2160 / CIP 103997 / JCM 8858 / NBRC 14720 / NCIMB 2260 / Gabara</strain>
    </source>
</reference>
<dbReference type="EnsemblBacteria" id="CAI50449">
    <property type="protein sequence ID" value="CAI50449"/>
    <property type="gene ID" value="NP_4716A"/>
</dbReference>
<dbReference type="AlphaFoldDB" id="A0A1U7EYX7"/>
<dbReference type="HOGENOM" id="CLU_2802380_0_0_2"/>
<organism evidence="1 2">
    <name type="scientific">Natronomonas pharaonis (strain ATCC 35678 / DSM 2160 / CIP 103997 / JCM 8858 / NBRC 14720 / NCIMB 2260 / Gabara)</name>
    <name type="common">Halobacterium pharaonis</name>
    <dbReference type="NCBI Taxonomy" id="348780"/>
    <lineage>
        <taxon>Archaea</taxon>
        <taxon>Methanobacteriati</taxon>
        <taxon>Methanobacteriota</taxon>
        <taxon>Stenosarchaea group</taxon>
        <taxon>Halobacteria</taxon>
        <taxon>Halobacteriales</taxon>
        <taxon>Natronomonadaceae</taxon>
        <taxon>Natronomonas</taxon>
    </lineage>
</organism>